<feature type="region of interest" description="Disordered" evidence="17">
    <location>
        <begin position="1"/>
        <end position="20"/>
    </location>
</feature>
<feature type="domain" description="DUF1736" evidence="19">
    <location>
        <begin position="289"/>
        <end position="361"/>
    </location>
</feature>
<evidence type="ECO:0000256" key="12">
    <source>
        <dbReference type="ARBA" id="ARBA00022989"/>
    </source>
</evidence>
<feature type="repeat" description="TPR" evidence="16">
    <location>
        <begin position="543"/>
        <end position="576"/>
    </location>
</feature>
<dbReference type="PANTHER" id="PTHR44809">
    <property type="match status" value="1"/>
</dbReference>
<dbReference type="EnsemblMetazoa" id="XM_031923123">
    <property type="protein sequence ID" value="XP_031778983"/>
    <property type="gene ID" value="LOC100678171"/>
</dbReference>
<dbReference type="GO" id="GO:0005783">
    <property type="term" value="C:endoplasmic reticulum"/>
    <property type="evidence" value="ECO:0007669"/>
    <property type="project" value="UniProtKB-SubCell"/>
</dbReference>
<feature type="transmembrane region" description="Helical" evidence="18">
    <location>
        <begin position="120"/>
        <end position="138"/>
    </location>
</feature>
<evidence type="ECO:0000256" key="4">
    <source>
        <dbReference type="ARBA" id="ARBA00004922"/>
    </source>
</evidence>
<evidence type="ECO:0000256" key="2">
    <source>
        <dbReference type="ARBA" id="ARBA00004141"/>
    </source>
</evidence>
<name>A0A7M7PZ71_NASVI</name>
<evidence type="ECO:0000256" key="8">
    <source>
        <dbReference type="ARBA" id="ARBA00022692"/>
    </source>
</evidence>
<sequence>MKRRNNYYQQQPAGGGCCCGHRKSSSRASSSSSRGSSSSDVSCAGEPPNWCIYAAVGLVALGAYLNALGGDFVHDDIPAIVRNKDVLAQSSLLSLLKDDFWGTPMHDPASHKSYRPLTTLTFRLNYLVAGLTPSWYHATNVALHAAACMLVTRVSLAVASLRPGFAALTGLLFAAHPIHTDAVTGIVGRADVLACIFFLLSFLAYHGQPTAYVWSSVGFGALSMLAKETGVTVLLLNLLYDLCRTGHSIKRSVFEAKWNDESRLFTRRAAVLLVSLGVLLVVRLALLHGALPKFSPQDNPAAFHPCFHVRLLTFCYLATLNCWLVLCPATLSHDWQMGSVPLIASLADTRNLATCLFFGGCLVLTYRAFADFEQQRHPPLVLGWMFLVLPFLPASNLFITVGFVVAERVLYIPSIGWILLVAYGAQLVWTAIPRRRGIITSGLVLLLVLGYCRTIMRNRDWTSRETLLRAGLRALPDNAKMHYNFANFLRDTSQPNRAILHYQLALWLWPTYASAHNNLGTLTAGDQAEKHFLAAIQAQPGHVNAHYNLGQLYRKTNRTEECIRMLQKCVSLDPAYTPAYLVLARMTSGPTTGALLRHVVRLQPKSPDHLAEYASWLHQNGKWLPALKYYLRGLSLSPVHRSSLLGTARILRSRGQWPRVHQLITRWHIMLRARRGGLIYRGDLYIQAWQLQHQSRQRTYQRQQRNLCLLETECGSRPRVASVSVQLEQDSNKSEQLERGSPTRCSMRGCPSSAARQARKSSEAAGKARVSAPTLLVQNLLETL</sequence>
<dbReference type="PROSITE" id="PS51257">
    <property type="entry name" value="PROKAR_LIPOPROTEIN"/>
    <property type="match status" value="1"/>
</dbReference>
<evidence type="ECO:0000256" key="11">
    <source>
        <dbReference type="ARBA" id="ARBA00022824"/>
    </source>
</evidence>
<evidence type="ECO:0000256" key="17">
    <source>
        <dbReference type="SAM" id="MobiDB-lite"/>
    </source>
</evidence>
<feature type="transmembrane region" description="Helical" evidence="18">
    <location>
        <begin position="211"/>
        <end position="240"/>
    </location>
</feature>
<comment type="catalytic activity">
    <reaction evidence="15">
        <text>a di-trans,poly-cis-dolichyl beta-D-mannosyl phosphate + L-seryl-[protein] = 3-O-(alpha-D-mannosyl)-L-seryl-[protein] + a di-trans,poly-cis-dolichyl phosphate + H(+)</text>
        <dbReference type="Rhea" id="RHEA:17377"/>
        <dbReference type="Rhea" id="RHEA-COMP:9863"/>
        <dbReference type="Rhea" id="RHEA-COMP:13546"/>
        <dbReference type="Rhea" id="RHEA-COMP:19498"/>
        <dbReference type="Rhea" id="RHEA-COMP:19501"/>
        <dbReference type="ChEBI" id="CHEBI:15378"/>
        <dbReference type="ChEBI" id="CHEBI:29999"/>
        <dbReference type="ChEBI" id="CHEBI:57683"/>
        <dbReference type="ChEBI" id="CHEBI:58211"/>
        <dbReference type="ChEBI" id="CHEBI:137321"/>
        <dbReference type="EC" id="2.4.1.109"/>
    </reaction>
</comment>
<evidence type="ECO:0000256" key="6">
    <source>
        <dbReference type="ARBA" id="ARBA00012839"/>
    </source>
</evidence>
<dbReference type="GO" id="GO:0004169">
    <property type="term" value="F:dolichyl-phosphate-mannose-protein mannosyltransferase activity"/>
    <property type="evidence" value="ECO:0007669"/>
    <property type="project" value="UniProtKB-EC"/>
</dbReference>
<keyword evidence="8 18" id="KW-0812">Transmembrane</keyword>
<evidence type="ECO:0000256" key="9">
    <source>
        <dbReference type="ARBA" id="ARBA00022737"/>
    </source>
</evidence>
<feature type="region of interest" description="Disordered" evidence="17">
    <location>
        <begin position="725"/>
        <end position="750"/>
    </location>
</feature>
<evidence type="ECO:0000256" key="10">
    <source>
        <dbReference type="ARBA" id="ARBA00022803"/>
    </source>
</evidence>
<dbReference type="AlphaFoldDB" id="A0A7M7PZ71"/>
<evidence type="ECO:0000256" key="5">
    <source>
        <dbReference type="ARBA" id="ARBA00007882"/>
    </source>
</evidence>
<comment type="similarity">
    <text evidence="5">Belongs to the TMTC family.</text>
</comment>
<comment type="subcellular location">
    <subcellularLocation>
        <location evidence="3">Endoplasmic reticulum</location>
    </subcellularLocation>
    <subcellularLocation>
        <location evidence="2">Membrane</location>
        <topology evidence="2">Multi-pass membrane protein</topology>
    </subcellularLocation>
</comment>
<dbReference type="Pfam" id="PF13181">
    <property type="entry name" value="TPR_8"/>
    <property type="match status" value="1"/>
</dbReference>
<feature type="transmembrane region" description="Helical" evidence="18">
    <location>
        <begin position="150"/>
        <end position="174"/>
    </location>
</feature>
<dbReference type="Proteomes" id="UP000002358">
    <property type="component" value="Chromosome 1"/>
</dbReference>
<dbReference type="InterPro" id="IPR052943">
    <property type="entry name" value="TMTC_O-mannosyl-trnsfr"/>
</dbReference>
<keyword evidence="11" id="KW-0256">Endoplasmic reticulum</keyword>
<accession>A0A7M7PZ71</accession>
<dbReference type="PANTHER" id="PTHR44809:SF1">
    <property type="entry name" value="PROTEIN O-MANNOSYL-TRANSFERASE TMTC1"/>
    <property type="match status" value="1"/>
</dbReference>
<keyword evidence="12 18" id="KW-1133">Transmembrane helix</keyword>
<feature type="transmembrane region" description="Helical" evidence="18">
    <location>
        <begin position="186"/>
        <end position="205"/>
    </location>
</feature>
<dbReference type="InterPro" id="IPR013618">
    <property type="entry name" value="TMTC_DUF1736"/>
</dbReference>
<evidence type="ECO:0000256" key="16">
    <source>
        <dbReference type="PROSITE-ProRule" id="PRU00339"/>
    </source>
</evidence>
<reference evidence="20" key="1">
    <citation type="submission" date="2021-01" db="UniProtKB">
        <authorList>
            <consortium name="EnsemblMetazoa"/>
        </authorList>
    </citation>
    <scope>IDENTIFICATION</scope>
</reference>
<dbReference type="Pfam" id="PF08409">
    <property type="entry name" value="TMTC_DUF1736"/>
    <property type="match status" value="1"/>
</dbReference>
<evidence type="ECO:0000256" key="1">
    <source>
        <dbReference type="ARBA" id="ARBA00003582"/>
    </source>
</evidence>
<evidence type="ECO:0000313" key="21">
    <source>
        <dbReference type="Proteomes" id="UP000002358"/>
    </source>
</evidence>
<evidence type="ECO:0000256" key="18">
    <source>
        <dbReference type="SAM" id="Phobius"/>
    </source>
</evidence>
<evidence type="ECO:0000256" key="15">
    <source>
        <dbReference type="ARBA" id="ARBA00045102"/>
    </source>
</evidence>
<dbReference type="InParanoid" id="A0A7M7PZ71"/>
<evidence type="ECO:0000259" key="19">
    <source>
        <dbReference type="Pfam" id="PF08409"/>
    </source>
</evidence>
<dbReference type="EC" id="2.4.1.109" evidence="6"/>
<evidence type="ECO:0000313" key="20">
    <source>
        <dbReference type="EnsemblMetazoa" id="XP_031778983"/>
    </source>
</evidence>
<dbReference type="InterPro" id="IPR019734">
    <property type="entry name" value="TPR_rpt"/>
</dbReference>
<dbReference type="OrthoDB" id="1658288at2759"/>
<evidence type="ECO:0000256" key="13">
    <source>
        <dbReference type="ARBA" id="ARBA00023136"/>
    </source>
</evidence>
<keyword evidence="21" id="KW-1185">Reference proteome</keyword>
<comment type="function">
    <text evidence="1">Transfers mannosyl residues to the hydroxyl group of serine or threonine residues.</text>
</comment>
<keyword evidence="9" id="KW-0677">Repeat</keyword>
<dbReference type="RefSeq" id="XP_031778983.1">
    <property type="nucleotide sequence ID" value="XM_031923123.2"/>
</dbReference>
<evidence type="ECO:0000256" key="3">
    <source>
        <dbReference type="ARBA" id="ARBA00004240"/>
    </source>
</evidence>
<evidence type="ECO:0000256" key="14">
    <source>
        <dbReference type="ARBA" id="ARBA00045085"/>
    </source>
</evidence>
<dbReference type="InterPro" id="IPR011990">
    <property type="entry name" value="TPR-like_helical_dom_sf"/>
</dbReference>
<proteinExistence type="inferred from homology"/>
<dbReference type="UniPathway" id="UPA00378"/>
<feature type="transmembrane region" description="Helical" evidence="18">
    <location>
        <begin position="269"/>
        <end position="291"/>
    </location>
</feature>
<evidence type="ECO:0000256" key="7">
    <source>
        <dbReference type="ARBA" id="ARBA00022679"/>
    </source>
</evidence>
<dbReference type="Gene3D" id="1.25.40.10">
    <property type="entry name" value="Tetratricopeptide repeat domain"/>
    <property type="match status" value="2"/>
</dbReference>
<keyword evidence="10 16" id="KW-0802">TPR repeat</keyword>
<feature type="transmembrane region" description="Helical" evidence="18">
    <location>
        <begin position="352"/>
        <end position="369"/>
    </location>
</feature>
<dbReference type="GO" id="GO:0016020">
    <property type="term" value="C:membrane"/>
    <property type="evidence" value="ECO:0007669"/>
    <property type="project" value="UniProtKB-SubCell"/>
</dbReference>
<dbReference type="PROSITE" id="PS50005">
    <property type="entry name" value="TPR"/>
    <property type="match status" value="1"/>
</dbReference>
<dbReference type="SMR" id="A0A7M7PZ71"/>
<dbReference type="SMART" id="SM00028">
    <property type="entry name" value="TPR"/>
    <property type="match status" value="4"/>
</dbReference>
<feature type="transmembrane region" description="Helical" evidence="18">
    <location>
        <begin position="410"/>
        <end position="432"/>
    </location>
</feature>
<protein>
    <recommendedName>
        <fullName evidence="6">dolichyl-phosphate-mannose--protein mannosyltransferase</fullName>
        <ecNumber evidence="6">2.4.1.109</ecNumber>
    </recommendedName>
</protein>
<dbReference type="GeneID" id="100678171"/>
<keyword evidence="7" id="KW-0808">Transferase</keyword>
<feature type="transmembrane region" description="Helical" evidence="18">
    <location>
        <begin position="381"/>
        <end position="403"/>
    </location>
</feature>
<dbReference type="SUPFAM" id="SSF48452">
    <property type="entry name" value="TPR-like"/>
    <property type="match status" value="1"/>
</dbReference>
<keyword evidence="13 18" id="KW-0472">Membrane</keyword>
<comment type="catalytic activity">
    <reaction evidence="14">
        <text>a di-trans,poly-cis-dolichyl beta-D-mannosyl phosphate + L-threonyl-[protein] = 3-O-(alpha-D-mannosyl)-L-threonyl-[protein] + a di-trans,poly-cis-dolichyl phosphate + H(+)</text>
        <dbReference type="Rhea" id="RHEA:53396"/>
        <dbReference type="Rhea" id="RHEA-COMP:11060"/>
        <dbReference type="Rhea" id="RHEA-COMP:13547"/>
        <dbReference type="Rhea" id="RHEA-COMP:19498"/>
        <dbReference type="Rhea" id="RHEA-COMP:19501"/>
        <dbReference type="ChEBI" id="CHEBI:15378"/>
        <dbReference type="ChEBI" id="CHEBI:30013"/>
        <dbReference type="ChEBI" id="CHEBI:57683"/>
        <dbReference type="ChEBI" id="CHEBI:58211"/>
        <dbReference type="ChEBI" id="CHEBI:137323"/>
        <dbReference type="EC" id="2.4.1.109"/>
    </reaction>
</comment>
<dbReference type="KEGG" id="nvi:100678171"/>
<organism evidence="20 21">
    <name type="scientific">Nasonia vitripennis</name>
    <name type="common">Parasitic wasp</name>
    <dbReference type="NCBI Taxonomy" id="7425"/>
    <lineage>
        <taxon>Eukaryota</taxon>
        <taxon>Metazoa</taxon>
        <taxon>Ecdysozoa</taxon>
        <taxon>Arthropoda</taxon>
        <taxon>Hexapoda</taxon>
        <taxon>Insecta</taxon>
        <taxon>Pterygota</taxon>
        <taxon>Neoptera</taxon>
        <taxon>Endopterygota</taxon>
        <taxon>Hymenoptera</taxon>
        <taxon>Apocrita</taxon>
        <taxon>Proctotrupomorpha</taxon>
        <taxon>Chalcidoidea</taxon>
        <taxon>Pteromalidae</taxon>
        <taxon>Pteromalinae</taxon>
        <taxon>Nasonia</taxon>
    </lineage>
</organism>
<feature type="transmembrane region" description="Helical" evidence="18">
    <location>
        <begin position="311"/>
        <end position="331"/>
    </location>
</feature>
<comment type="pathway">
    <text evidence="4">Protein modification; protein glycosylation.</text>
</comment>
<feature type="compositionally biased region" description="Polar residues" evidence="17">
    <location>
        <begin position="1"/>
        <end position="12"/>
    </location>
</feature>